<keyword evidence="5 6" id="KW-0449">Lipoprotein</keyword>
<keyword evidence="3" id="KW-0472">Membrane</keyword>
<comment type="similarity">
    <text evidence="6">Belongs to the nlpA lipoprotein family.</text>
</comment>
<dbReference type="STRING" id="225992.B5M06_00625"/>
<evidence type="ECO:0000256" key="7">
    <source>
        <dbReference type="SAM" id="SignalP"/>
    </source>
</evidence>
<sequence>MSDRVALKAGRRAVVAGALLALAGVMVVPAMAQDAAKKNLLIGATAGSNYDLLQEGIVPQLKAQGYTVKLIEFNDYVQPNLALADGSLDANFFQHRAYFDQFTKDRKLALTPIVQGPVAPMGVYSKKHKSLDGVKTGASVALPNDPSNLARALLVLEQAGWVKLKPGVNPARVSELDLAENKYKLKFLPLDAAQLPRVLEDADFVVVNGNFAISSGLKLEEAVVLEKTPDLYLNVVAVKTGNENTQWAKDLAAAYRSDFFKQVVDTKFVGYMKPAFLQ</sequence>
<protein>
    <recommendedName>
        <fullName evidence="6">Lipoprotein</fullName>
    </recommendedName>
</protein>
<dbReference type="InterPro" id="IPR004872">
    <property type="entry name" value="Lipoprotein_NlpA"/>
</dbReference>
<keyword evidence="9" id="KW-1185">Reference proteome</keyword>
<dbReference type="Pfam" id="PF03180">
    <property type="entry name" value="Lipoprotein_9"/>
    <property type="match status" value="1"/>
</dbReference>
<proteinExistence type="inferred from homology"/>
<evidence type="ECO:0000256" key="3">
    <source>
        <dbReference type="ARBA" id="ARBA00023136"/>
    </source>
</evidence>
<keyword evidence="4" id="KW-0564">Palmitate</keyword>
<reference evidence="8 9" key="1">
    <citation type="submission" date="2015-12" db="EMBL/GenBank/DDBJ databases">
        <title>Complete genome sequence of a multi-drug resistant strain Acidovorax sp. 12322-1.</title>
        <authorList>
            <person name="Ming D."/>
            <person name="Wang M."/>
            <person name="Hu S."/>
            <person name="Zhou Y."/>
            <person name="Jiang T."/>
        </authorList>
    </citation>
    <scope>NUCLEOTIDE SEQUENCE [LARGE SCALE GENOMIC DNA]</scope>
    <source>
        <strain evidence="8 9">12322-1</strain>
    </source>
</reference>
<dbReference type="Proteomes" id="UP000053300">
    <property type="component" value="Unassembled WGS sequence"/>
</dbReference>
<evidence type="ECO:0000256" key="4">
    <source>
        <dbReference type="ARBA" id="ARBA00023139"/>
    </source>
</evidence>
<dbReference type="Gene3D" id="3.40.190.10">
    <property type="entry name" value="Periplasmic binding protein-like II"/>
    <property type="match status" value="2"/>
</dbReference>
<comment type="caution">
    <text evidence="8">The sequence shown here is derived from an EMBL/GenBank/DDBJ whole genome shotgun (WGS) entry which is preliminary data.</text>
</comment>
<evidence type="ECO:0000256" key="6">
    <source>
        <dbReference type="PIRNR" id="PIRNR002854"/>
    </source>
</evidence>
<comment type="subcellular location">
    <subcellularLocation>
        <location evidence="1">Membrane</location>
        <topology evidence="1">Lipid-anchor</topology>
    </subcellularLocation>
</comment>
<evidence type="ECO:0000313" key="9">
    <source>
        <dbReference type="Proteomes" id="UP000053300"/>
    </source>
</evidence>
<accession>A0A1V3TQ52</accession>
<keyword evidence="2 7" id="KW-0732">Signal</keyword>
<dbReference type="EMBL" id="LPXH01000018">
    <property type="protein sequence ID" value="KUF41873.1"/>
    <property type="molecule type" value="Genomic_DNA"/>
</dbReference>
<evidence type="ECO:0000256" key="5">
    <source>
        <dbReference type="ARBA" id="ARBA00023288"/>
    </source>
</evidence>
<dbReference type="RefSeq" id="WP_058879608.1">
    <property type="nucleotide sequence ID" value="NZ_CAUCIF010000006.1"/>
</dbReference>
<gene>
    <name evidence="8" type="ORF">AS359_05400</name>
</gene>
<dbReference type="SUPFAM" id="SSF53850">
    <property type="entry name" value="Periplasmic binding protein-like II"/>
    <property type="match status" value="1"/>
</dbReference>
<evidence type="ECO:0000256" key="1">
    <source>
        <dbReference type="ARBA" id="ARBA00004635"/>
    </source>
</evidence>
<dbReference type="GO" id="GO:0016020">
    <property type="term" value="C:membrane"/>
    <property type="evidence" value="ECO:0007669"/>
    <property type="project" value="UniProtKB-SubCell"/>
</dbReference>
<dbReference type="PIRSF" id="PIRSF002854">
    <property type="entry name" value="MetQ"/>
    <property type="match status" value="1"/>
</dbReference>
<accession>A0A0W7Z3L6</accession>
<dbReference type="PANTHER" id="PTHR30429:SF0">
    <property type="entry name" value="METHIONINE-BINDING LIPOPROTEIN METQ"/>
    <property type="match status" value="1"/>
</dbReference>
<name>A0A0W7Z3L6_9BURK</name>
<feature type="chain" id="PRO_5030019600" description="Lipoprotein" evidence="7">
    <location>
        <begin position="33"/>
        <end position="278"/>
    </location>
</feature>
<organism evidence="8 9">
    <name type="scientific">Comamonas kerstersii</name>
    <dbReference type="NCBI Taxonomy" id="225992"/>
    <lineage>
        <taxon>Bacteria</taxon>
        <taxon>Pseudomonadati</taxon>
        <taxon>Pseudomonadota</taxon>
        <taxon>Betaproteobacteria</taxon>
        <taxon>Burkholderiales</taxon>
        <taxon>Comamonadaceae</taxon>
        <taxon>Comamonas</taxon>
    </lineage>
</organism>
<dbReference type="AlphaFoldDB" id="A0A0W7Z3L6"/>
<dbReference type="PANTHER" id="PTHR30429">
    <property type="entry name" value="D-METHIONINE-BINDING LIPOPROTEIN METQ"/>
    <property type="match status" value="1"/>
</dbReference>
<evidence type="ECO:0000256" key="2">
    <source>
        <dbReference type="ARBA" id="ARBA00022729"/>
    </source>
</evidence>
<evidence type="ECO:0000313" key="8">
    <source>
        <dbReference type="EMBL" id="KUF41873.1"/>
    </source>
</evidence>
<feature type="signal peptide" evidence="7">
    <location>
        <begin position="1"/>
        <end position="32"/>
    </location>
</feature>